<protein>
    <submittedName>
        <fullName evidence="9">Phosphonate ABC transporter, permease protein PhnE</fullName>
    </submittedName>
</protein>
<dbReference type="GeneID" id="42303401"/>
<dbReference type="SUPFAM" id="SSF161098">
    <property type="entry name" value="MetI-like"/>
    <property type="match status" value="1"/>
</dbReference>
<name>A0A5P9P9R0_9EURY</name>
<evidence type="ECO:0000256" key="1">
    <source>
        <dbReference type="ARBA" id="ARBA00004651"/>
    </source>
</evidence>
<dbReference type="InterPro" id="IPR035906">
    <property type="entry name" value="MetI-like_sf"/>
</dbReference>
<proteinExistence type="inferred from homology"/>
<geneLocation type="plasmid" evidence="9 10">
    <name>unnamed2</name>
</geneLocation>
<evidence type="ECO:0000256" key="6">
    <source>
        <dbReference type="ARBA" id="ARBA00023136"/>
    </source>
</evidence>
<feature type="transmembrane region" description="Helical" evidence="7">
    <location>
        <begin position="274"/>
        <end position="294"/>
    </location>
</feature>
<keyword evidence="5 7" id="KW-1133">Transmembrane helix</keyword>
<dbReference type="PANTHER" id="PTHR30043">
    <property type="entry name" value="PHOSPHONATES TRANSPORT SYSTEM PERMEASE PROTEIN"/>
    <property type="match status" value="1"/>
</dbReference>
<keyword evidence="9" id="KW-0614">Plasmid</keyword>
<keyword evidence="3" id="KW-1003">Cell membrane</keyword>
<reference evidence="9 10" key="1">
    <citation type="journal article" date="2007" name="Int. J. Syst. Evol. Microbiol.">
        <title>Natronorubrum sulfidifaciens sp. nov., an extremely haloalkaliphilic archaeon isolated from Aiding salt lake in Xin-Jiang, China.</title>
        <authorList>
            <person name="Cui H.L."/>
            <person name="Tohty D."/>
            <person name="Liu H.C."/>
            <person name="Liu S.J."/>
            <person name="Oren A."/>
            <person name="Zhou P.J."/>
        </authorList>
    </citation>
    <scope>NUCLEOTIDE SEQUENCE [LARGE SCALE GENOMIC DNA]</scope>
    <source>
        <strain evidence="9 10">7-3</strain>
        <plasmid evidence="9">unnamed2</plasmid>
    </source>
</reference>
<dbReference type="Proteomes" id="UP000326170">
    <property type="component" value="Plasmid unnamed2"/>
</dbReference>
<evidence type="ECO:0000256" key="4">
    <source>
        <dbReference type="ARBA" id="ARBA00022692"/>
    </source>
</evidence>
<feature type="transmembrane region" description="Helical" evidence="7">
    <location>
        <begin position="149"/>
        <end position="171"/>
    </location>
</feature>
<dbReference type="Gene3D" id="1.10.3720.10">
    <property type="entry name" value="MetI-like"/>
    <property type="match status" value="1"/>
</dbReference>
<comment type="subcellular location">
    <subcellularLocation>
        <location evidence="1 7">Cell membrane</location>
        <topology evidence="1 7">Multi-pass membrane protein</topology>
    </subcellularLocation>
</comment>
<evidence type="ECO:0000256" key="7">
    <source>
        <dbReference type="RuleBase" id="RU363032"/>
    </source>
</evidence>
<dbReference type="EMBL" id="CP045490">
    <property type="protein sequence ID" value="QFU84834.1"/>
    <property type="molecule type" value="Genomic_DNA"/>
</dbReference>
<feature type="transmembrane region" description="Helical" evidence="7">
    <location>
        <begin position="42"/>
        <end position="59"/>
    </location>
</feature>
<dbReference type="AlphaFoldDB" id="A0A5P9P9R0"/>
<evidence type="ECO:0000313" key="9">
    <source>
        <dbReference type="EMBL" id="QFU84834.1"/>
    </source>
</evidence>
<keyword evidence="2 7" id="KW-0813">Transport</keyword>
<evidence type="ECO:0000256" key="5">
    <source>
        <dbReference type="ARBA" id="ARBA00022989"/>
    </source>
</evidence>
<organism evidence="9 10">
    <name type="scientific">Natronorubrum aibiense</name>
    <dbReference type="NCBI Taxonomy" id="348826"/>
    <lineage>
        <taxon>Archaea</taxon>
        <taxon>Methanobacteriati</taxon>
        <taxon>Methanobacteriota</taxon>
        <taxon>Stenosarchaea group</taxon>
        <taxon>Halobacteria</taxon>
        <taxon>Halobacteriales</taxon>
        <taxon>Natrialbaceae</taxon>
        <taxon>Natronorubrum</taxon>
    </lineage>
</organism>
<dbReference type="RefSeq" id="WP_152944393.1">
    <property type="nucleotide sequence ID" value="NZ_CP045490.1"/>
</dbReference>
<evidence type="ECO:0000256" key="3">
    <source>
        <dbReference type="ARBA" id="ARBA00022475"/>
    </source>
</evidence>
<dbReference type="GO" id="GO:0005886">
    <property type="term" value="C:plasma membrane"/>
    <property type="evidence" value="ECO:0007669"/>
    <property type="project" value="UniProtKB-SubCell"/>
</dbReference>
<accession>A0A5P9P9R0</accession>
<comment type="similarity">
    <text evidence="7">Belongs to the binding-protein-dependent transport system permease family.</text>
</comment>
<keyword evidence="4 7" id="KW-0812">Transmembrane</keyword>
<sequence length="332" mass="37024">MSSDSVPLGRRLRRYLGLESCGDRPVERKLQDLKRRKTIRRLWLVVGVVVLSILMWVSLRMSEFSLGQLIEYYPQFVEALYGYFPPTSYFGIPFIDLSAYWAFIVGENLFGAAVVTVSIAFAGTVIGLPGALLLGVLASERVIPYPFNFLFRSIMAMIRAIPAIVWALIFIPLGGVSPFTGTLAIAVDTVGYLGRLFTDELEEIEDGPIEGIRSTGANKSQVVSFGMLSQVFRQYLAWIAFDFEHNVRVAITLGVIGAGGLGLILEIQRQTFNYTNMMACIIVIVFVAGSVELLSQRLRSYLREDDDVEQIGLLEAFRTAPRKIVESTTNRR</sequence>
<evidence type="ECO:0000259" key="8">
    <source>
        <dbReference type="PROSITE" id="PS50928"/>
    </source>
</evidence>
<dbReference type="PROSITE" id="PS50928">
    <property type="entry name" value="ABC_TM1"/>
    <property type="match status" value="1"/>
</dbReference>
<dbReference type="GO" id="GO:0015416">
    <property type="term" value="F:ABC-type phosphonate transporter activity"/>
    <property type="evidence" value="ECO:0007669"/>
    <property type="project" value="InterPro"/>
</dbReference>
<keyword evidence="6 7" id="KW-0472">Membrane</keyword>
<evidence type="ECO:0000313" key="10">
    <source>
        <dbReference type="Proteomes" id="UP000326170"/>
    </source>
</evidence>
<dbReference type="KEGG" id="nas:GCU68_20290"/>
<feature type="transmembrane region" description="Helical" evidence="7">
    <location>
        <begin position="110"/>
        <end position="137"/>
    </location>
</feature>
<dbReference type="PANTHER" id="PTHR30043:SF1">
    <property type="entry name" value="ABC TRANSPORT SYSTEM PERMEASE PROTEIN P69"/>
    <property type="match status" value="1"/>
</dbReference>
<feature type="transmembrane region" description="Helical" evidence="7">
    <location>
        <begin position="79"/>
        <end position="103"/>
    </location>
</feature>
<keyword evidence="10" id="KW-1185">Reference proteome</keyword>
<evidence type="ECO:0000256" key="2">
    <source>
        <dbReference type="ARBA" id="ARBA00022448"/>
    </source>
</evidence>
<dbReference type="InterPro" id="IPR000515">
    <property type="entry name" value="MetI-like"/>
</dbReference>
<dbReference type="OrthoDB" id="252910at2157"/>
<feature type="transmembrane region" description="Helical" evidence="7">
    <location>
        <begin position="249"/>
        <end position="268"/>
    </location>
</feature>
<dbReference type="InterPro" id="IPR005769">
    <property type="entry name" value="PhnE/PtxC"/>
</dbReference>
<dbReference type="NCBIfam" id="TIGR01097">
    <property type="entry name" value="PhnE"/>
    <property type="match status" value="1"/>
</dbReference>
<gene>
    <name evidence="9" type="primary">phnE</name>
    <name evidence="9" type="ORF">GCU68_20290</name>
</gene>
<feature type="domain" description="ABC transmembrane type-1" evidence="8">
    <location>
        <begin position="113"/>
        <end position="295"/>
    </location>
</feature>
<dbReference type="Pfam" id="PF00528">
    <property type="entry name" value="BPD_transp_1"/>
    <property type="match status" value="1"/>
</dbReference>